<dbReference type="KEGG" id="ahel:Q31a_25890"/>
<dbReference type="SMART" id="SM00028">
    <property type="entry name" value="TPR"/>
    <property type="match status" value="4"/>
</dbReference>
<evidence type="ECO:0000256" key="1">
    <source>
        <dbReference type="PROSITE-ProRule" id="PRU00339"/>
    </source>
</evidence>
<evidence type="ECO:0000313" key="4">
    <source>
        <dbReference type="Proteomes" id="UP000318017"/>
    </source>
</evidence>
<dbReference type="Pfam" id="PF13432">
    <property type="entry name" value="TPR_16"/>
    <property type="match status" value="1"/>
</dbReference>
<feature type="compositionally biased region" description="Polar residues" evidence="2">
    <location>
        <begin position="317"/>
        <end position="336"/>
    </location>
</feature>
<keyword evidence="1" id="KW-0802">TPR repeat</keyword>
<protein>
    <submittedName>
        <fullName evidence="3">Bacteriophage N4 receptor, outer membrane subunit</fullName>
    </submittedName>
</protein>
<dbReference type="AlphaFoldDB" id="A0A518G6R6"/>
<dbReference type="Gene3D" id="1.25.40.10">
    <property type="entry name" value="Tetratricopeptide repeat domain"/>
    <property type="match status" value="1"/>
</dbReference>
<gene>
    <name evidence="3" type="ORF">Q31a_25890</name>
</gene>
<name>A0A518G6R6_9BACT</name>
<keyword evidence="4" id="KW-1185">Reference proteome</keyword>
<dbReference type="PROSITE" id="PS50005">
    <property type="entry name" value="TPR"/>
    <property type="match status" value="2"/>
</dbReference>
<feature type="repeat" description="TPR" evidence="1">
    <location>
        <begin position="147"/>
        <end position="180"/>
    </location>
</feature>
<dbReference type="Proteomes" id="UP000318017">
    <property type="component" value="Chromosome"/>
</dbReference>
<dbReference type="SUPFAM" id="SSF48452">
    <property type="entry name" value="TPR-like"/>
    <property type="match status" value="1"/>
</dbReference>
<sequence length="348" mass="37024">MNPSISFKRVRHLSLLGMAVVSLGTSGCATMKAPFGWSKSDPADAMVSSSPTASFASSVTNTGKGIAGQFKTMGTVVSSAATKAKNVVTSSFTTPSGEVDETSLSNMPTNLGPEIWVTQGQLYESQGNFAKALDNYTKALEKQPKNEAALLATARLYARQGQLDQSNEFFQKAIALKPQASLYNELAIVQQQQNKAAEAQLTVQKAIELEPSNARYRDTLAGMMVSTGRSDEAVKQLEQVFPPAVANYKVAYLHFTNQNIAAAQQHLQVALQVDPNLKEARDLMARLGNGQTAQSAVAAYQSATQLYQTAQTIASPTTPANPAVYQQSGTNSSMPTATFPGAGMPTVQ</sequence>
<dbReference type="PANTHER" id="PTHR12558">
    <property type="entry name" value="CELL DIVISION CYCLE 16,23,27"/>
    <property type="match status" value="1"/>
</dbReference>
<dbReference type="PANTHER" id="PTHR12558:SF13">
    <property type="entry name" value="CELL DIVISION CYCLE PROTEIN 27 HOMOLOG"/>
    <property type="match status" value="1"/>
</dbReference>
<feature type="region of interest" description="Disordered" evidence="2">
    <location>
        <begin position="317"/>
        <end position="348"/>
    </location>
</feature>
<feature type="repeat" description="TPR" evidence="1">
    <location>
        <begin position="113"/>
        <end position="146"/>
    </location>
</feature>
<dbReference type="PROSITE" id="PS50293">
    <property type="entry name" value="TPR_REGION"/>
    <property type="match status" value="1"/>
</dbReference>
<evidence type="ECO:0000313" key="3">
    <source>
        <dbReference type="EMBL" id="QDV24274.1"/>
    </source>
</evidence>
<dbReference type="InterPro" id="IPR019734">
    <property type="entry name" value="TPR_rpt"/>
</dbReference>
<dbReference type="EMBL" id="CP036298">
    <property type="protein sequence ID" value="QDV24274.1"/>
    <property type="molecule type" value="Genomic_DNA"/>
</dbReference>
<dbReference type="InterPro" id="IPR011990">
    <property type="entry name" value="TPR-like_helical_dom_sf"/>
</dbReference>
<evidence type="ECO:0000256" key="2">
    <source>
        <dbReference type="SAM" id="MobiDB-lite"/>
    </source>
</evidence>
<organism evidence="3 4">
    <name type="scientific">Aureliella helgolandensis</name>
    <dbReference type="NCBI Taxonomy" id="2527968"/>
    <lineage>
        <taxon>Bacteria</taxon>
        <taxon>Pseudomonadati</taxon>
        <taxon>Planctomycetota</taxon>
        <taxon>Planctomycetia</taxon>
        <taxon>Pirellulales</taxon>
        <taxon>Pirellulaceae</taxon>
        <taxon>Aureliella</taxon>
    </lineage>
</organism>
<accession>A0A518G6R6</accession>
<keyword evidence="3" id="KW-0675">Receptor</keyword>
<reference evidence="3 4" key="1">
    <citation type="submission" date="2019-02" db="EMBL/GenBank/DDBJ databases">
        <title>Deep-cultivation of Planctomycetes and their phenomic and genomic characterization uncovers novel biology.</title>
        <authorList>
            <person name="Wiegand S."/>
            <person name="Jogler M."/>
            <person name="Boedeker C."/>
            <person name="Pinto D."/>
            <person name="Vollmers J."/>
            <person name="Rivas-Marin E."/>
            <person name="Kohn T."/>
            <person name="Peeters S.H."/>
            <person name="Heuer A."/>
            <person name="Rast P."/>
            <person name="Oberbeckmann S."/>
            <person name="Bunk B."/>
            <person name="Jeske O."/>
            <person name="Meyerdierks A."/>
            <person name="Storesund J.E."/>
            <person name="Kallscheuer N."/>
            <person name="Luecker S."/>
            <person name="Lage O.M."/>
            <person name="Pohl T."/>
            <person name="Merkel B.J."/>
            <person name="Hornburger P."/>
            <person name="Mueller R.-W."/>
            <person name="Bruemmer F."/>
            <person name="Labrenz M."/>
            <person name="Spormann A.M."/>
            <person name="Op den Camp H."/>
            <person name="Overmann J."/>
            <person name="Amann R."/>
            <person name="Jetten M.S.M."/>
            <person name="Mascher T."/>
            <person name="Medema M.H."/>
            <person name="Devos D.P."/>
            <person name="Kaster A.-K."/>
            <person name="Ovreas L."/>
            <person name="Rohde M."/>
            <person name="Galperin M.Y."/>
            <person name="Jogler C."/>
        </authorList>
    </citation>
    <scope>NUCLEOTIDE SEQUENCE [LARGE SCALE GENOMIC DNA]</scope>
    <source>
        <strain evidence="3 4">Q31a</strain>
    </source>
</reference>
<proteinExistence type="predicted"/>